<dbReference type="FunFam" id="3.40.50.300:FF:001348">
    <property type="entry name" value="Ras and EF-hand domain-containing protein"/>
    <property type="match status" value="1"/>
</dbReference>
<dbReference type="PROSITE" id="PS51419">
    <property type="entry name" value="RAB"/>
    <property type="match status" value="1"/>
</dbReference>
<evidence type="ECO:0000256" key="3">
    <source>
        <dbReference type="ARBA" id="ARBA00022741"/>
    </source>
</evidence>
<evidence type="ECO:0000256" key="2">
    <source>
        <dbReference type="ARBA" id="ARBA00022490"/>
    </source>
</evidence>
<dbReference type="InterPro" id="IPR001806">
    <property type="entry name" value="Small_GTPase"/>
</dbReference>
<feature type="coiled-coil region" evidence="6">
    <location>
        <begin position="71"/>
        <end position="166"/>
    </location>
</feature>
<evidence type="ECO:0000256" key="1">
    <source>
        <dbReference type="ARBA" id="ARBA00004496"/>
    </source>
</evidence>
<dbReference type="SUPFAM" id="SSF52540">
    <property type="entry name" value="P-loop containing nucleoside triphosphate hydrolases"/>
    <property type="match status" value="1"/>
</dbReference>
<sequence length="625" mass="70377">MMTLQLFAGRLMSPLSKCNVFNKFDHDEDAFEARFNEVTETLDFASFGETQDQRSDWKEFVDRMDGEIYFLGSTREQLAALYQQIQALLQQYEAVVQSLEQEQKQRLASKRLEEETAQQLTELEKRVKEEVREGGRRLCAMVAVIEQRHGREVAELQAALERLRQHQEDSCCFNSREDVYHLKSRVQEMTLESDELRRSLLRAQGNICVLQTEVEKLSGECTNEHSESDAGPESDGGKRQLQCVAKECQSYSSRIQALQELNKKLHDRNDGLHSALNQSGVSENWRAIPNNERHLWKLKPLRQSTLNYSSFVNEDKSLAAESGNLGCSRAANCGESYLDNSLSLTTDAGMVDSSSSEYDSDDSHDCVEMAPRSCISDIEALDRRSEGAVSMASSMCSSISSNRRRLSAFCQEPDADGSEIERVGGPVPVYRLVLAGDAGSGKSSFLLRLSLNDFRTNIQTTLGVDFQIKTMLVDGERTDLQIWDTAGQERFRSISRSYFRKAQGVLLLYDVTSVRSFFNVRDWMSQIQECTEEGIPMCVIGNKADLRAGLPEGSCVSTYHGERLAMMYNALFCETSAKDGSNIVEAVLHLAREVKRNVGLRRRPEQQTSVSLVEERKAASSCCRV</sequence>
<proteinExistence type="predicted"/>
<dbReference type="PRINTS" id="PR00449">
    <property type="entry name" value="RASTRNSFRMNG"/>
</dbReference>
<organism evidence="7 8">
    <name type="scientific">Aldrovandia affinis</name>
    <dbReference type="NCBI Taxonomy" id="143900"/>
    <lineage>
        <taxon>Eukaryota</taxon>
        <taxon>Metazoa</taxon>
        <taxon>Chordata</taxon>
        <taxon>Craniata</taxon>
        <taxon>Vertebrata</taxon>
        <taxon>Euteleostomi</taxon>
        <taxon>Actinopterygii</taxon>
        <taxon>Neopterygii</taxon>
        <taxon>Teleostei</taxon>
        <taxon>Notacanthiformes</taxon>
        <taxon>Halosauridae</taxon>
        <taxon>Aldrovandia</taxon>
    </lineage>
</organism>
<dbReference type="SMART" id="SM00174">
    <property type="entry name" value="RHO"/>
    <property type="match status" value="1"/>
</dbReference>
<dbReference type="GO" id="GO:0005525">
    <property type="term" value="F:GTP binding"/>
    <property type="evidence" value="ECO:0007669"/>
    <property type="project" value="UniProtKB-KW"/>
</dbReference>
<comment type="subcellular location">
    <subcellularLocation>
        <location evidence="1">Cytoplasm</location>
    </subcellularLocation>
</comment>
<keyword evidence="5" id="KW-0342">GTP-binding</keyword>
<dbReference type="SMART" id="SM00176">
    <property type="entry name" value="RAN"/>
    <property type="match status" value="1"/>
</dbReference>
<keyword evidence="3" id="KW-0547">Nucleotide-binding</keyword>
<reference evidence="7" key="1">
    <citation type="journal article" date="2023" name="Science">
        <title>Genome structures resolve the early diversification of teleost fishes.</title>
        <authorList>
            <person name="Parey E."/>
            <person name="Louis A."/>
            <person name="Montfort J."/>
            <person name="Bouchez O."/>
            <person name="Roques C."/>
            <person name="Iampietro C."/>
            <person name="Lluch J."/>
            <person name="Castinel A."/>
            <person name="Donnadieu C."/>
            <person name="Desvignes T."/>
            <person name="Floi Bucao C."/>
            <person name="Jouanno E."/>
            <person name="Wen M."/>
            <person name="Mejri S."/>
            <person name="Dirks R."/>
            <person name="Jansen H."/>
            <person name="Henkel C."/>
            <person name="Chen W.J."/>
            <person name="Zahm M."/>
            <person name="Cabau C."/>
            <person name="Klopp C."/>
            <person name="Thompson A.W."/>
            <person name="Robinson-Rechavi M."/>
            <person name="Braasch I."/>
            <person name="Lecointre G."/>
            <person name="Bobe J."/>
            <person name="Postlethwait J.H."/>
            <person name="Berthelot C."/>
            <person name="Roest Crollius H."/>
            <person name="Guiguen Y."/>
        </authorList>
    </citation>
    <scope>NUCLEOTIDE SEQUENCE</scope>
    <source>
        <strain evidence="7">NC1722</strain>
    </source>
</reference>
<comment type="caution">
    <text evidence="7">The sequence shown here is derived from an EMBL/GenBank/DDBJ whole genome shotgun (WGS) entry which is preliminary data.</text>
</comment>
<accession>A0AAD7TAS7</accession>
<dbReference type="SMART" id="SM00173">
    <property type="entry name" value="RAS"/>
    <property type="match status" value="1"/>
</dbReference>
<dbReference type="SMART" id="SM00177">
    <property type="entry name" value="ARF"/>
    <property type="match status" value="1"/>
</dbReference>
<evidence type="ECO:0000313" key="7">
    <source>
        <dbReference type="EMBL" id="KAJ8417526.1"/>
    </source>
</evidence>
<dbReference type="PROSITE" id="PS51421">
    <property type="entry name" value="RAS"/>
    <property type="match status" value="1"/>
</dbReference>
<dbReference type="GO" id="GO:0003924">
    <property type="term" value="F:GTPase activity"/>
    <property type="evidence" value="ECO:0007669"/>
    <property type="project" value="InterPro"/>
</dbReference>
<dbReference type="InterPro" id="IPR050227">
    <property type="entry name" value="Rab"/>
</dbReference>
<dbReference type="EMBL" id="JAINUG010000003">
    <property type="protein sequence ID" value="KAJ8417526.1"/>
    <property type="molecule type" value="Genomic_DNA"/>
</dbReference>
<keyword evidence="2" id="KW-0963">Cytoplasm</keyword>
<evidence type="ECO:0000256" key="5">
    <source>
        <dbReference type="ARBA" id="ARBA00023134"/>
    </source>
</evidence>
<evidence type="ECO:0000256" key="6">
    <source>
        <dbReference type="SAM" id="Coils"/>
    </source>
</evidence>
<dbReference type="AlphaFoldDB" id="A0AAD7TAS7"/>
<protein>
    <submittedName>
        <fullName evidence="7">Uncharacterized protein</fullName>
    </submittedName>
</protein>
<dbReference type="Gene3D" id="3.40.50.300">
    <property type="entry name" value="P-loop containing nucleotide triphosphate hydrolases"/>
    <property type="match status" value="1"/>
</dbReference>
<dbReference type="PANTHER" id="PTHR47977">
    <property type="entry name" value="RAS-RELATED PROTEIN RAB"/>
    <property type="match status" value="1"/>
</dbReference>
<dbReference type="SMART" id="SM00175">
    <property type="entry name" value="RAB"/>
    <property type="match status" value="1"/>
</dbReference>
<name>A0AAD7TAS7_9TELE</name>
<evidence type="ECO:0000313" key="8">
    <source>
        <dbReference type="Proteomes" id="UP001221898"/>
    </source>
</evidence>
<dbReference type="InterPro" id="IPR005225">
    <property type="entry name" value="Small_GTP-bd"/>
</dbReference>
<dbReference type="InterPro" id="IPR027417">
    <property type="entry name" value="P-loop_NTPase"/>
</dbReference>
<keyword evidence="4 6" id="KW-0175">Coiled coil</keyword>
<dbReference type="CDD" id="cd00154">
    <property type="entry name" value="Rab"/>
    <property type="match status" value="1"/>
</dbReference>
<dbReference type="Pfam" id="PF00071">
    <property type="entry name" value="Ras"/>
    <property type="match status" value="1"/>
</dbReference>
<dbReference type="GO" id="GO:0005737">
    <property type="term" value="C:cytoplasm"/>
    <property type="evidence" value="ECO:0007669"/>
    <property type="project" value="UniProtKB-SubCell"/>
</dbReference>
<gene>
    <name evidence="7" type="ORF">AAFF_G00223690</name>
</gene>
<dbReference type="NCBIfam" id="TIGR00231">
    <property type="entry name" value="small_GTP"/>
    <property type="match status" value="1"/>
</dbReference>
<dbReference type="Proteomes" id="UP001221898">
    <property type="component" value="Unassembled WGS sequence"/>
</dbReference>
<evidence type="ECO:0000256" key="4">
    <source>
        <dbReference type="ARBA" id="ARBA00023054"/>
    </source>
</evidence>
<keyword evidence="8" id="KW-1185">Reference proteome</keyword>